<dbReference type="KEGG" id="bgy:BGLY_2001"/>
<organism evidence="1 2">
    <name type="scientific">Bacillus glycinifermentans</name>
    <dbReference type="NCBI Taxonomy" id="1664069"/>
    <lineage>
        <taxon>Bacteria</taxon>
        <taxon>Bacillati</taxon>
        <taxon>Bacillota</taxon>
        <taxon>Bacilli</taxon>
        <taxon>Bacillales</taxon>
        <taxon>Bacillaceae</taxon>
        <taxon>Bacillus</taxon>
    </lineage>
</organism>
<evidence type="ECO:0000313" key="1">
    <source>
        <dbReference type="EMBL" id="QAT65268.1"/>
    </source>
</evidence>
<reference evidence="1 2" key="1">
    <citation type="submission" date="2019-01" db="EMBL/GenBank/DDBJ databases">
        <title>Genome sequence of Bacillus glycinifermentans SRCM103574.</title>
        <authorList>
            <person name="Kong H.-J."/>
            <person name="Jeong S.-Y."/>
            <person name="Jeong D.-Y."/>
        </authorList>
    </citation>
    <scope>NUCLEOTIDE SEQUENCE [LARGE SCALE GENOMIC DNA]</scope>
    <source>
        <strain evidence="1 2">SRCM103574</strain>
    </source>
</reference>
<dbReference type="RefSeq" id="WP_065894446.1">
    <property type="nucleotide sequence ID" value="NZ_CP035232.1"/>
</dbReference>
<dbReference type="GeneID" id="82853065"/>
<protein>
    <submittedName>
        <fullName evidence="1">Uncharacterized protein</fullName>
    </submittedName>
</protein>
<name>A0AAJ3YYX1_9BACI</name>
<proteinExistence type="predicted"/>
<dbReference type="Proteomes" id="UP000288675">
    <property type="component" value="Chromosome"/>
</dbReference>
<evidence type="ECO:0000313" key="2">
    <source>
        <dbReference type="Proteomes" id="UP000288675"/>
    </source>
</evidence>
<accession>A0AAJ3YYX1</accession>
<dbReference type="EMBL" id="CP035232">
    <property type="protein sequence ID" value="QAT65268.1"/>
    <property type="molecule type" value="Genomic_DNA"/>
</dbReference>
<dbReference type="AlphaFoldDB" id="A0AAJ3YYX1"/>
<gene>
    <name evidence="1" type="ORF">EQZ20_10255</name>
</gene>
<sequence>MRNIKNKLKADNDYGEIIKTFQDERLHIRHQLLRSNSSMELFRAKLRIDEFFKQINESIKIIRITCSDLFEKKEKNKEVLKFLLDIKEDALNEFGVFLSK</sequence>